<name>A0A820HI35_9BILA</name>
<evidence type="ECO:0000313" key="1">
    <source>
        <dbReference type="EMBL" id="CAF4293955.1"/>
    </source>
</evidence>
<feature type="non-terminal residue" evidence="1">
    <location>
        <position position="68"/>
    </location>
</feature>
<dbReference type="EMBL" id="CAJOBG010013429">
    <property type="protein sequence ID" value="CAF4293955.1"/>
    <property type="molecule type" value="Genomic_DNA"/>
</dbReference>
<protein>
    <submittedName>
        <fullName evidence="1">Uncharacterized protein</fullName>
    </submittedName>
</protein>
<organism evidence="1 2">
    <name type="scientific">Rotaria magnacalcarata</name>
    <dbReference type="NCBI Taxonomy" id="392030"/>
    <lineage>
        <taxon>Eukaryota</taxon>
        <taxon>Metazoa</taxon>
        <taxon>Spiralia</taxon>
        <taxon>Gnathifera</taxon>
        <taxon>Rotifera</taxon>
        <taxon>Eurotatoria</taxon>
        <taxon>Bdelloidea</taxon>
        <taxon>Philodinida</taxon>
        <taxon>Philodinidae</taxon>
        <taxon>Rotaria</taxon>
    </lineage>
</organism>
<reference evidence="1" key="1">
    <citation type="submission" date="2021-02" db="EMBL/GenBank/DDBJ databases">
        <authorList>
            <person name="Nowell W R."/>
        </authorList>
    </citation>
    <scope>NUCLEOTIDE SEQUENCE</scope>
</reference>
<dbReference type="Proteomes" id="UP000663866">
    <property type="component" value="Unassembled WGS sequence"/>
</dbReference>
<evidence type="ECO:0000313" key="2">
    <source>
        <dbReference type="Proteomes" id="UP000663866"/>
    </source>
</evidence>
<sequence>MKVPLKTTKTNANNRISALSRLSKPTRINNNNNNNVHRRLSASTTPIITDARQLLANRNKQIFDARQL</sequence>
<comment type="caution">
    <text evidence="1">The sequence shown here is derived from an EMBL/GenBank/DDBJ whole genome shotgun (WGS) entry which is preliminary data.</text>
</comment>
<proteinExistence type="predicted"/>
<gene>
    <name evidence="1" type="ORF">OVN521_LOCUS31034</name>
</gene>
<dbReference type="AlphaFoldDB" id="A0A820HI35"/>
<keyword evidence="2" id="KW-1185">Reference proteome</keyword>
<accession>A0A820HI35</accession>